<feature type="domain" description="Zn(2)-C6 fungal-type" evidence="4">
    <location>
        <begin position="20"/>
        <end position="54"/>
    </location>
</feature>
<dbReference type="CDD" id="cd00067">
    <property type="entry name" value="GAL4"/>
    <property type="match status" value="1"/>
</dbReference>
<keyword evidence="1" id="KW-0479">Metal-binding</keyword>
<dbReference type="PANTHER" id="PTHR46910:SF18">
    <property type="entry name" value="ZN(II)2CYS6 TRANSCRIPTION FACTOR (EUROFUNG)"/>
    <property type="match status" value="1"/>
</dbReference>
<evidence type="ECO:0000313" key="5">
    <source>
        <dbReference type="EMBL" id="TKA66955.1"/>
    </source>
</evidence>
<gene>
    <name evidence="5" type="ORF">B0A55_09031</name>
</gene>
<evidence type="ECO:0000259" key="4">
    <source>
        <dbReference type="PROSITE" id="PS50048"/>
    </source>
</evidence>
<dbReference type="Gene3D" id="4.10.240.10">
    <property type="entry name" value="Zn(2)-C6 fungal-type DNA-binding domain"/>
    <property type="match status" value="1"/>
</dbReference>
<dbReference type="GO" id="GO:0006351">
    <property type="term" value="P:DNA-templated transcription"/>
    <property type="evidence" value="ECO:0007669"/>
    <property type="project" value="InterPro"/>
</dbReference>
<comment type="caution">
    <text evidence="5">The sequence shown here is derived from an EMBL/GenBank/DDBJ whole genome shotgun (WGS) entry which is preliminary data.</text>
</comment>
<feature type="region of interest" description="Disordered" evidence="3">
    <location>
        <begin position="480"/>
        <end position="500"/>
    </location>
</feature>
<evidence type="ECO:0000256" key="2">
    <source>
        <dbReference type="ARBA" id="ARBA00023242"/>
    </source>
</evidence>
<feature type="region of interest" description="Disordered" evidence="3">
    <location>
        <begin position="54"/>
        <end position="141"/>
    </location>
</feature>
<name>A0A4U0WYK4_9PEZI</name>
<dbReference type="SUPFAM" id="SSF57701">
    <property type="entry name" value="Zn2/Cys6 DNA-binding domain"/>
    <property type="match status" value="1"/>
</dbReference>
<feature type="compositionally biased region" description="Low complexity" evidence="3">
    <location>
        <begin position="98"/>
        <end position="122"/>
    </location>
</feature>
<evidence type="ECO:0000313" key="6">
    <source>
        <dbReference type="Proteomes" id="UP000309340"/>
    </source>
</evidence>
<keyword evidence="2" id="KW-0539">Nucleus</keyword>
<dbReference type="GO" id="GO:0008270">
    <property type="term" value="F:zinc ion binding"/>
    <property type="evidence" value="ECO:0007669"/>
    <property type="project" value="InterPro"/>
</dbReference>
<dbReference type="GO" id="GO:0003677">
    <property type="term" value="F:DNA binding"/>
    <property type="evidence" value="ECO:0007669"/>
    <property type="project" value="InterPro"/>
</dbReference>
<evidence type="ECO:0000256" key="3">
    <source>
        <dbReference type="SAM" id="MobiDB-lite"/>
    </source>
</evidence>
<dbReference type="Pfam" id="PF04082">
    <property type="entry name" value="Fungal_trans"/>
    <property type="match status" value="1"/>
</dbReference>
<organism evidence="5 6">
    <name type="scientific">Friedmanniomyces simplex</name>
    <dbReference type="NCBI Taxonomy" id="329884"/>
    <lineage>
        <taxon>Eukaryota</taxon>
        <taxon>Fungi</taxon>
        <taxon>Dikarya</taxon>
        <taxon>Ascomycota</taxon>
        <taxon>Pezizomycotina</taxon>
        <taxon>Dothideomycetes</taxon>
        <taxon>Dothideomycetidae</taxon>
        <taxon>Mycosphaerellales</taxon>
        <taxon>Teratosphaeriaceae</taxon>
        <taxon>Friedmanniomyces</taxon>
    </lineage>
</organism>
<reference evidence="5 6" key="1">
    <citation type="submission" date="2017-03" db="EMBL/GenBank/DDBJ databases">
        <title>Genomes of endolithic fungi from Antarctica.</title>
        <authorList>
            <person name="Coleine C."/>
            <person name="Masonjones S."/>
            <person name="Stajich J.E."/>
        </authorList>
    </citation>
    <scope>NUCLEOTIDE SEQUENCE [LARGE SCALE GENOMIC DNA]</scope>
    <source>
        <strain evidence="5 6">CCFEE 5184</strain>
    </source>
</reference>
<dbReference type="GO" id="GO:0000981">
    <property type="term" value="F:DNA-binding transcription factor activity, RNA polymerase II-specific"/>
    <property type="evidence" value="ECO:0007669"/>
    <property type="project" value="InterPro"/>
</dbReference>
<feature type="compositionally biased region" description="Polar residues" evidence="3">
    <location>
        <begin position="124"/>
        <end position="136"/>
    </location>
</feature>
<dbReference type="InterPro" id="IPR050987">
    <property type="entry name" value="AtrR-like"/>
</dbReference>
<dbReference type="PANTHER" id="PTHR46910">
    <property type="entry name" value="TRANSCRIPTION FACTOR PDR1"/>
    <property type="match status" value="1"/>
</dbReference>
<dbReference type="SMART" id="SM00066">
    <property type="entry name" value="GAL4"/>
    <property type="match status" value="1"/>
</dbReference>
<feature type="compositionally biased region" description="Low complexity" evidence="3">
    <location>
        <begin position="480"/>
        <end position="490"/>
    </location>
</feature>
<dbReference type="CDD" id="cd12148">
    <property type="entry name" value="fungal_TF_MHR"/>
    <property type="match status" value="1"/>
</dbReference>
<keyword evidence="6" id="KW-1185">Reference proteome</keyword>
<dbReference type="InterPro" id="IPR007219">
    <property type="entry name" value="XnlR_reg_dom"/>
</dbReference>
<feature type="compositionally biased region" description="Polar residues" evidence="3">
    <location>
        <begin position="66"/>
        <end position="81"/>
    </location>
</feature>
<dbReference type="Proteomes" id="UP000309340">
    <property type="component" value="Unassembled WGS sequence"/>
</dbReference>
<dbReference type="InterPro" id="IPR001138">
    <property type="entry name" value="Zn2Cys6_DnaBD"/>
</dbReference>
<accession>A0A4U0WYK4</accession>
<dbReference type="AlphaFoldDB" id="A0A4U0WYK4"/>
<dbReference type="Pfam" id="PF00172">
    <property type="entry name" value="Zn_clus"/>
    <property type="match status" value="1"/>
</dbReference>
<evidence type="ECO:0000256" key="1">
    <source>
        <dbReference type="ARBA" id="ARBA00022723"/>
    </source>
</evidence>
<dbReference type="OrthoDB" id="2123952at2759"/>
<dbReference type="PROSITE" id="PS50048">
    <property type="entry name" value="ZN2_CY6_FUNGAL_2"/>
    <property type="match status" value="1"/>
</dbReference>
<dbReference type="InterPro" id="IPR036864">
    <property type="entry name" value="Zn2-C6_fun-type_DNA-bd_sf"/>
</dbReference>
<proteinExistence type="predicted"/>
<sequence length="765" mass="84000">MESRAEQSSKPKKLQRISQACDLCHRRSIRCRPSAENGQSQCQNCYDFGVDCTYNRPSRRRRNPSLAHSSPSNILPQQQQPGAAAISPGSDNAKSQDSNPATSSNGTSASTTNGTGLPNGTGSRNGASNSNGTGTADGQEPDMMGAYAAIREGRRDDLHDLAWRAFALASQATIEHLIEVYIEIVYPLFPLFHVPTLRERLQQREHLTDRGFFASVMAACALAAARVRDGATSDHRHLIDSPEKASEIFFAAAQDAIGKDFSKAHGLGSMRACGLLAVTAIQYGQIRTMHEYLGKYMTLRAMQQCHDERYWPPGISVIEREERRRIYWSMYTFDIYTAVVFDGLMWSQETHSNVRYPAEINDEDLAAEPASPTDDDNWLRGWNFTTDLYRMLEHSVTRMRRHKALHNGRSSVTRLLLPTDMPDAQLMDNVLGAYYELPARFRIVHHPPATYDRPQALFAFQAANIQTTLQLVRMTLFSSSRSSSSSSPTTPGGGPTSPHDVDSKCYIAEQVLTTFHSIAPQYLRAISTPLVYHLGRIGRLLASVMEGLLCEQSYQRVRNLLVSMADLLQGLESGLQPTAGASSCTLLVPQQQQQQVQGLQSSGGVVGGGPLISQTQVNGHLSTPLSAMGLPTTTTTMAPLDEFQLPLDLVNGEVWPWPFEFGPDAQMPVLMGFDCTLLVPQQQQQQVQGLQSSGGVVGGGPLISQTQVNGHLSTPLSAMGLPTTTTTMAPLDEFQLPLDLVNGEVWPWPFEFGPDAQMPVLMGFE</sequence>
<dbReference type="EMBL" id="NAJQ01000605">
    <property type="protein sequence ID" value="TKA66955.1"/>
    <property type="molecule type" value="Genomic_DNA"/>
</dbReference>
<protein>
    <recommendedName>
        <fullName evidence="4">Zn(2)-C6 fungal-type domain-containing protein</fullName>
    </recommendedName>
</protein>